<dbReference type="Proteomes" id="UP000036681">
    <property type="component" value="Unplaced"/>
</dbReference>
<protein>
    <submittedName>
        <fullName evidence="2">Apple domain-containing protein</fullName>
    </submittedName>
</protein>
<proteinExistence type="predicted"/>
<organism evidence="1 2">
    <name type="scientific">Ascaris lumbricoides</name>
    <name type="common">Giant roundworm</name>
    <dbReference type="NCBI Taxonomy" id="6252"/>
    <lineage>
        <taxon>Eukaryota</taxon>
        <taxon>Metazoa</taxon>
        <taxon>Ecdysozoa</taxon>
        <taxon>Nematoda</taxon>
        <taxon>Chromadorea</taxon>
        <taxon>Rhabditida</taxon>
        <taxon>Spirurina</taxon>
        <taxon>Ascaridomorpha</taxon>
        <taxon>Ascaridoidea</taxon>
        <taxon>Ascarididae</taxon>
        <taxon>Ascaris</taxon>
    </lineage>
</organism>
<evidence type="ECO:0000313" key="1">
    <source>
        <dbReference type="Proteomes" id="UP000036681"/>
    </source>
</evidence>
<evidence type="ECO:0000313" key="2">
    <source>
        <dbReference type="WBParaSite" id="ALUE_0000530801-mRNA-1"/>
    </source>
</evidence>
<dbReference type="AlphaFoldDB" id="A0A0M3HS95"/>
<reference evidence="2" key="1">
    <citation type="submission" date="2017-02" db="UniProtKB">
        <authorList>
            <consortium name="WormBaseParasite"/>
        </authorList>
    </citation>
    <scope>IDENTIFICATION</scope>
</reference>
<sequence>MRLPAAAWTSNEFGRRVAARAHVAQRDTHATVCSQPSANLTDIADAREISPNARFDARGVYASCSRACAHAVHACMRTRYQQCRFFEAPA</sequence>
<keyword evidence="1" id="KW-1185">Reference proteome</keyword>
<dbReference type="WBParaSite" id="ALUE_0000530801-mRNA-1">
    <property type="protein sequence ID" value="ALUE_0000530801-mRNA-1"/>
    <property type="gene ID" value="ALUE_0000530801"/>
</dbReference>
<accession>A0A0M3HS95</accession>
<name>A0A0M3HS95_ASCLU</name>